<accession>A0A3G8YKY1</accession>
<dbReference type="GO" id="GO:0016787">
    <property type="term" value="F:hydrolase activity"/>
    <property type="evidence" value="ECO:0007669"/>
    <property type="project" value="UniProtKB-KW"/>
</dbReference>
<organism evidence="3 4">
    <name type="scientific">Deinococcus psychrotolerans</name>
    <dbReference type="NCBI Taxonomy" id="2489213"/>
    <lineage>
        <taxon>Bacteria</taxon>
        <taxon>Thermotogati</taxon>
        <taxon>Deinococcota</taxon>
        <taxon>Deinococci</taxon>
        <taxon>Deinococcales</taxon>
        <taxon>Deinococcaceae</taxon>
        <taxon>Deinococcus</taxon>
    </lineage>
</organism>
<dbReference type="PRINTS" id="PR00111">
    <property type="entry name" value="ABHYDROLASE"/>
</dbReference>
<dbReference type="Gene3D" id="3.40.50.1820">
    <property type="entry name" value="alpha/beta hydrolase"/>
    <property type="match status" value="1"/>
</dbReference>
<name>A0A3G8YKY1_9DEIO</name>
<feature type="domain" description="AB hydrolase-1" evidence="2">
    <location>
        <begin position="38"/>
        <end position="275"/>
    </location>
</feature>
<dbReference type="EMBL" id="CP034186">
    <property type="protein sequence ID" value="AZI44947.1"/>
    <property type="molecule type" value="Genomic_DNA"/>
</dbReference>
<dbReference type="InterPro" id="IPR000639">
    <property type="entry name" value="Epox_hydrolase-like"/>
</dbReference>
<dbReference type="InterPro" id="IPR000073">
    <property type="entry name" value="AB_hydrolase_1"/>
</dbReference>
<dbReference type="Proteomes" id="UP000276417">
    <property type="component" value="Plasmid unnamed2"/>
</dbReference>
<gene>
    <name evidence="3" type="ORF">EHF33_18755</name>
</gene>
<comment type="similarity">
    <text evidence="1">Belongs to the AB hydrolase superfamily.</text>
</comment>
<proteinExistence type="inferred from homology"/>
<evidence type="ECO:0000313" key="4">
    <source>
        <dbReference type="Proteomes" id="UP000276417"/>
    </source>
</evidence>
<protein>
    <submittedName>
        <fullName evidence="3">Alpha/beta hydrolase</fullName>
    </submittedName>
</protein>
<dbReference type="SUPFAM" id="SSF53474">
    <property type="entry name" value="alpha/beta-Hydrolases"/>
    <property type="match status" value="1"/>
</dbReference>
<dbReference type="InterPro" id="IPR029058">
    <property type="entry name" value="AB_hydrolase_fold"/>
</dbReference>
<dbReference type="OrthoDB" id="9780932at2"/>
<dbReference type="KEGG" id="dph:EHF33_18755"/>
<evidence type="ECO:0000256" key="1">
    <source>
        <dbReference type="ARBA" id="ARBA00008645"/>
    </source>
</evidence>
<dbReference type="PRINTS" id="PR00412">
    <property type="entry name" value="EPOXHYDRLASE"/>
</dbReference>
<keyword evidence="3" id="KW-0614">Plasmid</keyword>
<evidence type="ECO:0000313" key="3">
    <source>
        <dbReference type="EMBL" id="AZI44947.1"/>
    </source>
</evidence>
<dbReference type="PANTHER" id="PTHR43039">
    <property type="entry name" value="ESTERASE-RELATED"/>
    <property type="match status" value="1"/>
</dbReference>
<keyword evidence="4" id="KW-1185">Reference proteome</keyword>
<dbReference type="AlphaFoldDB" id="A0A3G8YKY1"/>
<dbReference type="Pfam" id="PF12697">
    <property type="entry name" value="Abhydrolase_6"/>
    <property type="match status" value="1"/>
</dbReference>
<keyword evidence="3" id="KW-0378">Hydrolase</keyword>
<reference evidence="3 4" key="1">
    <citation type="submission" date="2018-11" db="EMBL/GenBank/DDBJ databases">
        <title>Deinococcus shelandsis sp. nov., isolated from South Shetland Islands soil of Antarctica.</title>
        <authorList>
            <person name="Tian J."/>
        </authorList>
    </citation>
    <scope>NUCLEOTIDE SEQUENCE [LARGE SCALE GENOMIC DNA]</scope>
    <source>
        <strain evidence="3 4">S14-83T</strain>
        <plasmid evidence="3 4">unnamed2</plasmid>
    </source>
</reference>
<evidence type="ECO:0000259" key="2">
    <source>
        <dbReference type="Pfam" id="PF12697"/>
    </source>
</evidence>
<geneLocation type="plasmid" evidence="3 4">
    <name>unnamed2</name>
</geneLocation>
<sequence>MDRSNPLLRVRCRMTIPETAEFARRSNAHMFGEGSRTLLCAHGFCSNQSVFRHQIRDLHFQGTHRIVTYDLAGFGQSDPSLWSAERHADLGGYAEDMLHLIEELDLRHITLLGASMSAMIGVLAALQCPERFEALAFIGASPRYLDDGPYVGGFQQAGVDAFYDLVRRQQDWTGALSSMMLGAPVSLALQEVAEGIREVKPEVASVVARAIFQSDYRALLPQVRHPVLITQTRADSVVPVRVGEYLQRNLPNAQLALMPGVGHLPNFTQPGVFNRALLMFLAALEAGGEGQPL</sequence>